<evidence type="ECO:0000313" key="5">
    <source>
        <dbReference type="Proteomes" id="UP000240357"/>
    </source>
</evidence>
<keyword evidence="2" id="KW-0677">Repeat</keyword>
<name>A0A2T2YIU2_9BACT</name>
<evidence type="ECO:0008006" key="6">
    <source>
        <dbReference type="Google" id="ProtNLM"/>
    </source>
</evidence>
<dbReference type="RefSeq" id="WP_106931601.1">
    <property type="nucleotide sequence ID" value="NZ_PYFT01000001.1"/>
</dbReference>
<organism evidence="4 5">
    <name type="scientific">Adhaeribacter arboris</name>
    <dbReference type="NCBI Taxonomy" id="2072846"/>
    <lineage>
        <taxon>Bacteria</taxon>
        <taxon>Pseudomonadati</taxon>
        <taxon>Bacteroidota</taxon>
        <taxon>Cytophagia</taxon>
        <taxon>Cytophagales</taxon>
        <taxon>Hymenobacteraceae</taxon>
        <taxon>Adhaeribacter</taxon>
    </lineage>
</organism>
<sequence length="162" mass="18014">MKQAYIYFARGKQQGLQLYSILLLTGLLFLQANFSFAQWTRKADALRKRSECPSVLYNNKIYVFGGFGEYPNLEPASEVYDPATNKWTLRASFPSGKAVSHQGVVLVDDKIWHIGGRAKDTNGPATSQVIIYDITNNRWLNGPQLKNPATGQALPLGGVEPH</sequence>
<dbReference type="SUPFAM" id="SSF117281">
    <property type="entry name" value="Kelch motif"/>
    <property type="match status" value="1"/>
</dbReference>
<protein>
    <recommendedName>
        <fullName evidence="6">Galactose oxidase</fullName>
    </recommendedName>
</protein>
<evidence type="ECO:0000256" key="3">
    <source>
        <dbReference type="SAM" id="MobiDB-lite"/>
    </source>
</evidence>
<keyword evidence="5" id="KW-1185">Reference proteome</keyword>
<comment type="caution">
    <text evidence="4">The sequence shown here is derived from an EMBL/GenBank/DDBJ whole genome shotgun (WGS) entry which is preliminary data.</text>
</comment>
<gene>
    <name evidence="4" type="ORF">AHMF7605_18880</name>
</gene>
<dbReference type="AlphaFoldDB" id="A0A2T2YIU2"/>
<reference evidence="4 5" key="1">
    <citation type="submission" date="2018-03" db="EMBL/GenBank/DDBJ databases">
        <title>Adhaeribacter sp. HMF7605 Genome sequencing and assembly.</title>
        <authorList>
            <person name="Kang H."/>
            <person name="Kang J."/>
            <person name="Cha I."/>
            <person name="Kim H."/>
            <person name="Joh K."/>
        </authorList>
    </citation>
    <scope>NUCLEOTIDE SEQUENCE [LARGE SCALE GENOMIC DNA]</scope>
    <source>
        <strain evidence="4 5">HMF7605</strain>
    </source>
</reference>
<feature type="region of interest" description="Disordered" evidence="3">
    <location>
        <begin position="143"/>
        <end position="162"/>
    </location>
</feature>
<evidence type="ECO:0000256" key="2">
    <source>
        <dbReference type="ARBA" id="ARBA00022737"/>
    </source>
</evidence>
<dbReference type="PANTHER" id="PTHR46344">
    <property type="entry name" value="OS02G0202900 PROTEIN"/>
    <property type="match status" value="1"/>
</dbReference>
<dbReference type="OrthoDB" id="918646at2"/>
<dbReference type="InterPro" id="IPR015915">
    <property type="entry name" value="Kelch-typ_b-propeller"/>
</dbReference>
<dbReference type="Proteomes" id="UP000240357">
    <property type="component" value="Unassembled WGS sequence"/>
</dbReference>
<dbReference type="Gene3D" id="2.120.10.80">
    <property type="entry name" value="Kelch-type beta propeller"/>
    <property type="match status" value="1"/>
</dbReference>
<dbReference type="EMBL" id="PYFT01000001">
    <property type="protein sequence ID" value="PSR55422.1"/>
    <property type="molecule type" value="Genomic_DNA"/>
</dbReference>
<accession>A0A2T2YIU2</accession>
<keyword evidence="1" id="KW-0880">Kelch repeat</keyword>
<dbReference type="Pfam" id="PF01344">
    <property type="entry name" value="Kelch_1"/>
    <property type="match status" value="2"/>
</dbReference>
<proteinExistence type="predicted"/>
<dbReference type="PANTHER" id="PTHR46344:SF27">
    <property type="entry name" value="KELCH REPEAT SUPERFAMILY PROTEIN"/>
    <property type="match status" value="1"/>
</dbReference>
<evidence type="ECO:0000256" key="1">
    <source>
        <dbReference type="ARBA" id="ARBA00022441"/>
    </source>
</evidence>
<evidence type="ECO:0000313" key="4">
    <source>
        <dbReference type="EMBL" id="PSR55422.1"/>
    </source>
</evidence>
<dbReference type="InterPro" id="IPR006652">
    <property type="entry name" value="Kelch_1"/>
</dbReference>